<protein>
    <submittedName>
        <fullName evidence="1">Uncharacterized protein</fullName>
    </submittedName>
</protein>
<organism evidence="1 2">
    <name type="scientific">Brassica cretica</name>
    <name type="common">Mustard</name>
    <dbReference type="NCBI Taxonomy" id="69181"/>
    <lineage>
        <taxon>Eukaryota</taxon>
        <taxon>Viridiplantae</taxon>
        <taxon>Streptophyta</taxon>
        <taxon>Embryophyta</taxon>
        <taxon>Tracheophyta</taxon>
        <taxon>Spermatophyta</taxon>
        <taxon>Magnoliopsida</taxon>
        <taxon>eudicotyledons</taxon>
        <taxon>Gunneridae</taxon>
        <taxon>Pentapetalae</taxon>
        <taxon>rosids</taxon>
        <taxon>malvids</taxon>
        <taxon>Brassicales</taxon>
        <taxon>Brassicaceae</taxon>
        <taxon>Brassiceae</taxon>
        <taxon>Brassica</taxon>
    </lineage>
</organism>
<proteinExistence type="predicted"/>
<accession>A0A8S9QM73</accession>
<dbReference type="AlphaFoldDB" id="A0A8S9QM73"/>
<name>A0A8S9QM73_BRACR</name>
<sequence length="82" mass="8906">MNQEAIYCLIVPSALWAGAQLRQGVPSTPQGAGMQRYSTCNLSPKIISPLNYSFGAGKLRSMPFGLKESQDFIETSIVTLIL</sequence>
<evidence type="ECO:0000313" key="2">
    <source>
        <dbReference type="Proteomes" id="UP000712600"/>
    </source>
</evidence>
<dbReference type="EMBL" id="QGKX02001290">
    <property type="protein sequence ID" value="KAF3539788.1"/>
    <property type="molecule type" value="Genomic_DNA"/>
</dbReference>
<dbReference type="Proteomes" id="UP000712600">
    <property type="component" value="Unassembled WGS sequence"/>
</dbReference>
<reference evidence="1" key="1">
    <citation type="submission" date="2019-12" db="EMBL/GenBank/DDBJ databases">
        <title>Genome sequencing and annotation of Brassica cretica.</title>
        <authorList>
            <person name="Studholme D.J."/>
            <person name="Sarris P."/>
        </authorList>
    </citation>
    <scope>NUCLEOTIDE SEQUENCE</scope>
    <source>
        <strain evidence="1">PFS-109/04</strain>
        <tissue evidence="1">Leaf</tissue>
    </source>
</reference>
<gene>
    <name evidence="1" type="ORF">F2Q69_00021960</name>
</gene>
<comment type="caution">
    <text evidence="1">The sequence shown here is derived from an EMBL/GenBank/DDBJ whole genome shotgun (WGS) entry which is preliminary data.</text>
</comment>
<evidence type="ECO:0000313" key="1">
    <source>
        <dbReference type="EMBL" id="KAF3539788.1"/>
    </source>
</evidence>